<dbReference type="InterPro" id="IPR002781">
    <property type="entry name" value="TM_pro_TauE-like"/>
</dbReference>
<comment type="caution">
    <text evidence="6">The sequence shown here is derived from an EMBL/GenBank/DDBJ whole genome shotgun (WGS) entry which is preliminary data.</text>
</comment>
<name>A0AAW7WV23_9LACO</name>
<gene>
    <name evidence="7" type="ORF">Q4436_00230</name>
    <name evidence="6" type="ORF">QP354_08560</name>
</gene>
<evidence type="ECO:0000313" key="6">
    <source>
        <dbReference type="EMBL" id="MDK6869111.1"/>
    </source>
</evidence>
<evidence type="ECO:0000256" key="3">
    <source>
        <dbReference type="ARBA" id="ARBA00022989"/>
    </source>
</evidence>
<dbReference type="Pfam" id="PF01925">
    <property type="entry name" value="TauE"/>
    <property type="match status" value="1"/>
</dbReference>
<comment type="similarity">
    <text evidence="5">Belongs to the 4-toluene sulfonate uptake permease (TSUP) (TC 2.A.102) family.</text>
</comment>
<organism evidence="6 8">
    <name type="scientific">Lactobacillus paragasseri</name>
    <dbReference type="NCBI Taxonomy" id="2107999"/>
    <lineage>
        <taxon>Bacteria</taxon>
        <taxon>Bacillati</taxon>
        <taxon>Bacillota</taxon>
        <taxon>Bacilli</taxon>
        <taxon>Lactobacillales</taxon>
        <taxon>Lactobacillaceae</taxon>
        <taxon>Lactobacillus</taxon>
    </lineage>
</organism>
<reference evidence="6" key="1">
    <citation type="submission" date="2023-05" db="EMBL/GenBank/DDBJ databases">
        <title>Cataloging the Phylogenetic Diversity of Human Bladder Bacteria.</title>
        <authorList>
            <person name="Du J."/>
        </authorList>
    </citation>
    <scope>NUCLEOTIDE SEQUENCE</scope>
    <source>
        <strain evidence="6">UMB6975B</strain>
    </source>
</reference>
<evidence type="ECO:0000256" key="5">
    <source>
        <dbReference type="RuleBase" id="RU363041"/>
    </source>
</evidence>
<dbReference type="Proteomes" id="UP001232113">
    <property type="component" value="Unassembled WGS sequence"/>
</dbReference>
<evidence type="ECO:0000256" key="1">
    <source>
        <dbReference type="ARBA" id="ARBA00004141"/>
    </source>
</evidence>
<accession>A0AAW7WV23</accession>
<keyword evidence="3 5" id="KW-1133">Transmembrane helix</keyword>
<comment type="subcellular location">
    <subcellularLocation>
        <location evidence="5">Cell membrane</location>
        <topology evidence="5">Multi-pass membrane protein</topology>
    </subcellularLocation>
    <subcellularLocation>
        <location evidence="1">Membrane</location>
        <topology evidence="1">Multi-pass membrane protein</topology>
    </subcellularLocation>
</comment>
<evidence type="ECO:0000256" key="4">
    <source>
        <dbReference type="ARBA" id="ARBA00023136"/>
    </source>
</evidence>
<protein>
    <recommendedName>
        <fullName evidence="5">Probable membrane transporter protein</fullName>
    </recommendedName>
</protein>
<feature type="transmembrane region" description="Helical" evidence="5">
    <location>
        <begin position="49"/>
        <end position="69"/>
    </location>
</feature>
<evidence type="ECO:0000313" key="8">
    <source>
        <dbReference type="Proteomes" id="UP001232113"/>
    </source>
</evidence>
<proteinExistence type="inferred from homology"/>
<reference evidence="7" key="2">
    <citation type="submission" date="2023-07" db="EMBL/GenBank/DDBJ databases">
        <title>Whole Genome Sequencing of Colonoscopy isolates.</title>
        <authorList>
            <person name="Surve S.V."/>
            <person name="Valls R.A."/>
            <person name="Barrak K.E."/>
            <person name="Gardner T.B."/>
            <person name="O'Toole G.A."/>
        </authorList>
    </citation>
    <scope>NUCLEOTIDE SEQUENCE</scope>
    <source>
        <strain evidence="7">GP0003</strain>
    </source>
</reference>
<keyword evidence="5" id="KW-1003">Cell membrane</keyword>
<sequence length="114" mass="12942">MNNIKENIVLAFFVGLFLGAISIFLAIGGGPLNVSLFVIIFHFTMKQSSVYSIATIFFSQITKIISIVASAQYQMFDMKMIPMLIILQLLAVILVQFGTRKFHQQNWKVFIQFS</sequence>
<dbReference type="RefSeq" id="WP_008470808.1">
    <property type="nucleotide sequence ID" value="NZ_JANZQG010000004.1"/>
</dbReference>
<dbReference type="EMBL" id="JASOLY010000019">
    <property type="protein sequence ID" value="MDK6869111.1"/>
    <property type="molecule type" value="Genomic_DNA"/>
</dbReference>
<feature type="transmembrane region" description="Helical" evidence="5">
    <location>
        <begin position="81"/>
        <end position="99"/>
    </location>
</feature>
<dbReference type="AlphaFoldDB" id="A0AAW7WV23"/>
<dbReference type="GO" id="GO:0005886">
    <property type="term" value="C:plasma membrane"/>
    <property type="evidence" value="ECO:0007669"/>
    <property type="project" value="UniProtKB-SubCell"/>
</dbReference>
<keyword evidence="2 5" id="KW-0812">Transmembrane</keyword>
<dbReference type="EMBL" id="JAUONS010000001">
    <property type="protein sequence ID" value="MDO6360548.1"/>
    <property type="molecule type" value="Genomic_DNA"/>
</dbReference>
<evidence type="ECO:0000256" key="2">
    <source>
        <dbReference type="ARBA" id="ARBA00022692"/>
    </source>
</evidence>
<dbReference type="Proteomes" id="UP001169713">
    <property type="component" value="Unassembled WGS sequence"/>
</dbReference>
<feature type="transmembrane region" description="Helical" evidence="5">
    <location>
        <begin position="7"/>
        <end position="29"/>
    </location>
</feature>
<dbReference type="GeneID" id="82847120"/>
<evidence type="ECO:0000313" key="7">
    <source>
        <dbReference type="EMBL" id="MDO6360548.1"/>
    </source>
</evidence>
<keyword evidence="4 5" id="KW-0472">Membrane</keyword>